<dbReference type="EMBL" id="LAYJ01000115">
    <property type="protein sequence ID" value="KKI49976.1"/>
    <property type="molecule type" value="Genomic_DNA"/>
</dbReference>
<dbReference type="SMART" id="SM00850">
    <property type="entry name" value="LytTR"/>
    <property type="match status" value="1"/>
</dbReference>
<dbReference type="Pfam" id="PF04397">
    <property type="entry name" value="LytTR"/>
    <property type="match status" value="1"/>
</dbReference>
<dbReference type="PANTHER" id="PTHR37299:SF1">
    <property type="entry name" value="STAGE 0 SPORULATION PROTEIN A HOMOLOG"/>
    <property type="match status" value="1"/>
</dbReference>
<evidence type="ECO:0000259" key="4">
    <source>
        <dbReference type="PROSITE" id="PS50110"/>
    </source>
</evidence>
<accession>A0A0M2NG93</accession>
<dbReference type="PROSITE" id="PS50110">
    <property type="entry name" value="RESPONSE_REGULATORY"/>
    <property type="match status" value="1"/>
</dbReference>
<comment type="caution">
    <text evidence="6">The sequence shown here is derived from an EMBL/GenBank/DDBJ whole genome shotgun (WGS) entry which is preliminary data.</text>
</comment>
<keyword evidence="3" id="KW-0597">Phosphoprotein</keyword>
<dbReference type="GO" id="GO:0000156">
    <property type="term" value="F:phosphorelay response regulator activity"/>
    <property type="evidence" value="ECO:0007669"/>
    <property type="project" value="InterPro"/>
</dbReference>
<dbReference type="Pfam" id="PF00072">
    <property type="entry name" value="Response_reg"/>
    <property type="match status" value="1"/>
</dbReference>
<dbReference type="PANTHER" id="PTHR37299">
    <property type="entry name" value="TRANSCRIPTIONAL REGULATOR-RELATED"/>
    <property type="match status" value="1"/>
</dbReference>
<dbReference type="InterPro" id="IPR001789">
    <property type="entry name" value="Sig_transdc_resp-reg_receiver"/>
</dbReference>
<dbReference type="PROSITE" id="PS50930">
    <property type="entry name" value="HTH_LYTTR"/>
    <property type="match status" value="1"/>
</dbReference>
<evidence type="ECO:0000313" key="6">
    <source>
        <dbReference type="EMBL" id="KKI49976.1"/>
    </source>
</evidence>
<feature type="modified residue" description="4-aspartylphosphate" evidence="3">
    <location>
        <position position="59"/>
    </location>
</feature>
<evidence type="ECO:0000256" key="3">
    <source>
        <dbReference type="PROSITE-ProRule" id="PRU00169"/>
    </source>
</evidence>
<dbReference type="Gene3D" id="2.40.50.1020">
    <property type="entry name" value="LytTr DNA-binding domain"/>
    <property type="match status" value="1"/>
</dbReference>
<organism evidence="6 7">
    <name type="scientific">Christensenella hongkongensis</name>
    <dbReference type="NCBI Taxonomy" id="270498"/>
    <lineage>
        <taxon>Bacteria</taxon>
        <taxon>Bacillati</taxon>
        <taxon>Bacillota</taxon>
        <taxon>Clostridia</taxon>
        <taxon>Christensenellales</taxon>
        <taxon>Christensenellaceae</taxon>
        <taxon>Christensenella</taxon>
    </lineage>
</organism>
<evidence type="ECO:0000259" key="5">
    <source>
        <dbReference type="PROSITE" id="PS50930"/>
    </source>
</evidence>
<dbReference type="InterPro" id="IPR046947">
    <property type="entry name" value="LytR-like"/>
</dbReference>
<name>A0A0M2NG93_9FIRM</name>
<dbReference type="Proteomes" id="UP000034076">
    <property type="component" value="Unassembled WGS sequence"/>
</dbReference>
<evidence type="ECO:0000256" key="2">
    <source>
        <dbReference type="ARBA" id="ARBA00024867"/>
    </source>
</evidence>
<comment type="function">
    <text evidence="2">May play the central regulatory role in sporulation. It may be an element of the effector pathway responsible for the activation of sporulation genes in response to nutritional stress. Spo0A may act in concert with spo0H (a sigma factor) to control the expression of some genes that are critical to the sporulation process.</text>
</comment>
<sequence length="236" mass="27550">MDINVAILEDDAVLNDTLKDLIYEWGVRNNSVVFVHQFFAAEAFYYRLDDLFFDGIFIDIQLPHEENGMQIASKIRKNNRMIPIAFVTGYPEYALRGYDVGAIKYIVKPAQYGDVESCMEKMRSYAMTKQDDCLVIYEKGRLTNIPFHSIYYFSSNSHYIDVHTTAAVVSYYKRMSDLEKELPDYFKRCHRSIIVNIHFIYLCSNKGIVLRDQKASRLPVSQKYAPEIMRTLINKI</sequence>
<dbReference type="SMART" id="SM00448">
    <property type="entry name" value="REC"/>
    <property type="match status" value="1"/>
</dbReference>
<dbReference type="CDD" id="cd00156">
    <property type="entry name" value="REC"/>
    <property type="match status" value="1"/>
</dbReference>
<evidence type="ECO:0000313" key="7">
    <source>
        <dbReference type="Proteomes" id="UP000034076"/>
    </source>
</evidence>
<feature type="domain" description="Response regulatory" evidence="4">
    <location>
        <begin position="4"/>
        <end position="123"/>
    </location>
</feature>
<dbReference type="InterPro" id="IPR011006">
    <property type="entry name" value="CheY-like_superfamily"/>
</dbReference>
<proteinExistence type="predicted"/>
<dbReference type="RefSeq" id="WP_046444398.1">
    <property type="nucleotide sequence ID" value="NZ_SMCZ01000009.1"/>
</dbReference>
<dbReference type="InterPro" id="IPR007492">
    <property type="entry name" value="LytTR_DNA-bd_dom"/>
</dbReference>
<feature type="domain" description="HTH LytTR-type" evidence="5">
    <location>
        <begin position="134"/>
        <end position="234"/>
    </location>
</feature>
<protein>
    <recommendedName>
        <fullName evidence="1">Stage 0 sporulation protein A homolog</fullName>
    </recommendedName>
</protein>
<gene>
    <name evidence="6" type="ORF">CHK_2592</name>
</gene>
<keyword evidence="7" id="KW-1185">Reference proteome</keyword>
<evidence type="ECO:0000256" key="1">
    <source>
        <dbReference type="ARBA" id="ARBA00018672"/>
    </source>
</evidence>
<dbReference type="STRING" id="270498.CHK_2592"/>
<dbReference type="AlphaFoldDB" id="A0A0M2NG93"/>
<reference evidence="6 7" key="1">
    <citation type="submission" date="2015-04" db="EMBL/GenBank/DDBJ databases">
        <title>Draft genome sequence of bacteremic isolate Catabacter hongkongensis type strain HKU16T.</title>
        <authorList>
            <person name="Lau S.K."/>
            <person name="Teng J.L."/>
            <person name="Huang Y."/>
            <person name="Curreem S.O."/>
            <person name="Tsui S.K."/>
            <person name="Woo P.C."/>
        </authorList>
    </citation>
    <scope>NUCLEOTIDE SEQUENCE [LARGE SCALE GENOMIC DNA]</scope>
    <source>
        <strain evidence="6 7">HKU16</strain>
    </source>
</reference>
<dbReference type="SUPFAM" id="SSF52172">
    <property type="entry name" value="CheY-like"/>
    <property type="match status" value="1"/>
</dbReference>
<dbReference type="Gene3D" id="3.40.50.2300">
    <property type="match status" value="1"/>
</dbReference>
<dbReference type="GO" id="GO:0003677">
    <property type="term" value="F:DNA binding"/>
    <property type="evidence" value="ECO:0007669"/>
    <property type="project" value="InterPro"/>
</dbReference>